<reference evidence="11" key="6">
    <citation type="submission" date="2022-11" db="EMBL/GenBank/DDBJ databases">
        <title>Draft genome sequence of Coprococcus comes strain 31264.</title>
        <authorList>
            <person name="Hisatomi A."/>
            <person name="Ohkuma M."/>
            <person name="Sakamoto M."/>
        </authorList>
    </citation>
    <scope>NUCLEOTIDE SEQUENCE</scope>
    <source>
        <strain evidence="11">JCM 31264</strain>
    </source>
</reference>
<evidence type="ECO:0000259" key="8">
    <source>
        <dbReference type="PROSITE" id="PS50075"/>
    </source>
</evidence>
<keyword evidence="5 7" id="KW-0443">Lipid metabolism</keyword>
<dbReference type="NCBIfam" id="NF002148">
    <property type="entry name" value="PRK00982.1-2"/>
    <property type="match status" value="1"/>
</dbReference>
<dbReference type="InterPro" id="IPR009081">
    <property type="entry name" value="PP-bd_ACP"/>
</dbReference>
<evidence type="ECO:0000256" key="6">
    <source>
        <dbReference type="ARBA" id="ARBA00023160"/>
    </source>
</evidence>
<evidence type="ECO:0000313" key="14">
    <source>
        <dbReference type="EMBL" id="RGU46599.1"/>
    </source>
</evidence>
<dbReference type="EMBL" id="QRXY01000004">
    <property type="protein sequence ID" value="RGU46599.1"/>
    <property type="molecule type" value="Genomic_DNA"/>
</dbReference>
<dbReference type="GeneID" id="92823847"/>
<dbReference type="UniPathway" id="UPA00094"/>
<evidence type="ECO:0000313" key="9">
    <source>
        <dbReference type="EMBL" id="CUM88933.1"/>
    </source>
</evidence>
<dbReference type="InterPro" id="IPR003231">
    <property type="entry name" value="ACP"/>
</dbReference>
<proteinExistence type="inferred from homology"/>
<dbReference type="EMBL" id="BSCI01000018">
    <property type="protein sequence ID" value="GLG88103.1"/>
    <property type="molecule type" value="Genomic_DNA"/>
</dbReference>
<dbReference type="GO" id="GO:0016020">
    <property type="term" value="C:membrane"/>
    <property type="evidence" value="ECO:0007669"/>
    <property type="project" value="GOC"/>
</dbReference>
<evidence type="ECO:0000313" key="16">
    <source>
        <dbReference type="EMBL" id="RHG61238.1"/>
    </source>
</evidence>
<comment type="subcellular location">
    <subcellularLocation>
        <location evidence="7">Cytoplasm</location>
    </subcellularLocation>
</comment>
<evidence type="ECO:0000256" key="5">
    <source>
        <dbReference type="ARBA" id="ARBA00023098"/>
    </source>
</evidence>
<reference evidence="11" key="5">
    <citation type="submission" date="2022-09" db="EMBL/GenBank/DDBJ databases">
        <title>Draft genome sequence of Coprococcus comes strain 31264.</title>
        <authorList>
            <person name="Atsushi H."/>
            <person name="Moriya O."/>
            <person name="Mitsuo S."/>
        </authorList>
    </citation>
    <scope>NUCLEOTIDE SEQUENCE</scope>
    <source>
        <strain evidence="11">JCM 31264</strain>
    </source>
</reference>
<dbReference type="NCBIfam" id="NF002150">
    <property type="entry name" value="PRK00982.1-4"/>
    <property type="match status" value="1"/>
</dbReference>
<dbReference type="Proteomes" id="UP000285693">
    <property type="component" value="Unassembled WGS sequence"/>
</dbReference>
<feature type="domain" description="Carrier" evidence="8">
    <location>
        <begin position="1"/>
        <end position="73"/>
    </location>
</feature>
<evidence type="ECO:0000313" key="13">
    <source>
        <dbReference type="EMBL" id="RGT90185.1"/>
    </source>
</evidence>
<dbReference type="EMBL" id="QRHO01000063">
    <property type="protein sequence ID" value="RHF79018.1"/>
    <property type="molecule type" value="Genomic_DNA"/>
</dbReference>
<gene>
    <name evidence="10" type="primary">acpP_2</name>
    <name evidence="7" type="synonym">acpP</name>
    <name evidence="9" type="synonym">acpP_1</name>
    <name evidence="11" type="ORF">comes_26500</name>
    <name evidence="16" type="ORF">DW252_05865</name>
    <name evidence="15" type="ORF">DW656_17415</name>
    <name evidence="14" type="ORF">DWW65_04135</name>
    <name evidence="13" type="ORF">DWX03_07115</name>
    <name evidence="10" type="ORF">ERS852481_02485</name>
    <name evidence="9" type="ORF">ERS852574_01363</name>
    <name evidence="12" type="ORF">HUU93_07470</name>
</gene>
<organism evidence="10 17">
    <name type="scientific">Coprococcus comes</name>
    <dbReference type="NCBI Taxonomy" id="410072"/>
    <lineage>
        <taxon>Bacteria</taxon>
        <taxon>Bacillati</taxon>
        <taxon>Bacillota</taxon>
        <taxon>Clostridia</taxon>
        <taxon>Lachnospirales</taxon>
        <taxon>Lachnospiraceae</taxon>
        <taxon>Coprococcus</taxon>
    </lineage>
</organism>
<comment type="pathway">
    <text evidence="7">Lipid metabolism; fatty acid biosynthesis.</text>
</comment>
<evidence type="ECO:0000313" key="19">
    <source>
        <dbReference type="Proteomes" id="UP000283360"/>
    </source>
</evidence>
<reference evidence="17 18" key="1">
    <citation type="submission" date="2015-09" db="EMBL/GenBank/DDBJ databases">
        <authorList>
            <consortium name="Pathogen Informatics"/>
        </authorList>
    </citation>
    <scope>NUCLEOTIDE SEQUENCE [LARGE SCALE GENOMIC DNA]</scope>
    <source>
        <strain evidence="10 17">2789STDY5834866</strain>
        <strain evidence="9 18">2789STDY5834962</strain>
    </source>
</reference>
<protein>
    <recommendedName>
        <fullName evidence="7">Acyl carrier protein</fullName>
        <shortName evidence="7">ACP</shortName>
    </recommendedName>
</protein>
<reference evidence="19 20" key="2">
    <citation type="submission" date="2018-08" db="EMBL/GenBank/DDBJ databases">
        <title>A genome reference for cultivated species of the human gut microbiota.</title>
        <authorList>
            <person name="Zou Y."/>
            <person name="Xue W."/>
            <person name="Luo G."/>
        </authorList>
    </citation>
    <scope>NUCLEOTIDE SEQUENCE [LARGE SCALE GENOMIC DNA]</scope>
    <source>
        <strain evidence="14 21">AF16-31</strain>
        <strain evidence="13 19">AF18-12LB</strain>
        <strain evidence="16 22">AM22-12LB</strain>
        <strain evidence="15 20">AM23-3</strain>
    </source>
</reference>
<evidence type="ECO:0000313" key="17">
    <source>
        <dbReference type="Proteomes" id="UP000095362"/>
    </source>
</evidence>
<dbReference type="GO" id="GO:0005829">
    <property type="term" value="C:cytosol"/>
    <property type="evidence" value="ECO:0007669"/>
    <property type="project" value="TreeGrafter"/>
</dbReference>
<accession>A0A174GHJ5</accession>
<evidence type="ECO:0000313" key="11">
    <source>
        <dbReference type="EMBL" id="GLG88103.1"/>
    </source>
</evidence>
<reference evidence="12 23" key="3">
    <citation type="submission" date="2020-04" db="EMBL/GenBank/DDBJ databases">
        <authorList>
            <person name="Pieper L."/>
        </authorList>
    </citation>
    <scope>NUCLEOTIDE SEQUENCE [LARGE SCALE GENOMIC DNA]</scope>
    <source>
        <strain evidence="12 23">F22</strain>
    </source>
</reference>
<evidence type="ECO:0000256" key="2">
    <source>
        <dbReference type="ARBA" id="ARBA00022516"/>
    </source>
</evidence>
<sequence length="74" mass="8075">MLEKVKEIVAEGLDVNAADLTEETTFESLGADSLDLMDMVMTFEDEFGVEIDTEAIGDLKTIGSVVTYIEGLKK</sequence>
<reference evidence="12 23" key="4">
    <citation type="submission" date="2020-07" db="EMBL/GenBank/DDBJ databases">
        <title>Bacterial metabolism rescues the inhibition of intestinal drug absorption by food and drug additives.</title>
        <authorList>
            <person name="Zou L."/>
            <person name="Spanogiannopoulos P."/>
            <person name="Chien H.-C."/>
            <person name="Pieper L.M."/>
            <person name="Cai W."/>
            <person name="Khuri N."/>
            <person name="Pottel J."/>
            <person name="Vora B."/>
            <person name="Ni Z."/>
            <person name="Tsakalozou E."/>
            <person name="Zhang W."/>
            <person name="Shoichet B.K."/>
            <person name="Giacomini K.M."/>
            <person name="Turnbaugh P.J."/>
        </authorList>
    </citation>
    <scope>NUCLEOTIDE SEQUENCE [LARGE SCALE GENOMIC DNA]</scope>
    <source>
        <strain evidence="12 23">F22</strain>
    </source>
</reference>
<dbReference type="PROSITE" id="PS50075">
    <property type="entry name" value="CARRIER"/>
    <property type="match status" value="1"/>
</dbReference>
<comment type="function">
    <text evidence="7">Carrier of the growing fatty acid chain in fatty acid biosynthesis.</text>
</comment>
<dbReference type="PROSITE" id="PS00012">
    <property type="entry name" value="PHOSPHOPANTETHEINE"/>
    <property type="match status" value="1"/>
</dbReference>
<dbReference type="Gene3D" id="1.10.1200.10">
    <property type="entry name" value="ACP-like"/>
    <property type="match status" value="1"/>
</dbReference>
<keyword evidence="3 7" id="KW-0597">Phosphoprotein</keyword>
<dbReference type="Proteomes" id="UP000284579">
    <property type="component" value="Unassembled WGS sequence"/>
</dbReference>
<dbReference type="Proteomes" id="UP000283360">
    <property type="component" value="Unassembled WGS sequence"/>
</dbReference>
<dbReference type="GO" id="GO:0000036">
    <property type="term" value="F:acyl carrier activity"/>
    <property type="evidence" value="ECO:0007669"/>
    <property type="project" value="UniProtKB-UniRule"/>
</dbReference>
<dbReference type="EMBL" id="QRXJ01000008">
    <property type="protein sequence ID" value="RGT90185.1"/>
    <property type="molecule type" value="Genomic_DNA"/>
</dbReference>
<evidence type="ECO:0000256" key="4">
    <source>
        <dbReference type="ARBA" id="ARBA00022832"/>
    </source>
</evidence>
<dbReference type="Proteomes" id="UP000554488">
    <property type="component" value="Unassembled WGS sequence"/>
</dbReference>
<dbReference type="OrthoDB" id="9804551at2"/>
<dbReference type="PANTHER" id="PTHR20863">
    <property type="entry name" value="ACYL CARRIER PROTEIN"/>
    <property type="match status" value="1"/>
</dbReference>
<keyword evidence="6 7" id="KW-0275">Fatty acid biosynthesis</keyword>
<keyword evidence="1 7" id="KW-0596">Phosphopantetheine</keyword>
<dbReference type="InterPro" id="IPR036736">
    <property type="entry name" value="ACP-like_sf"/>
</dbReference>
<evidence type="ECO:0000313" key="10">
    <source>
        <dbReference type="EMBL" id="CUO62062.1"/>
    </source>
</evidence>
<evidence type="ECO:0000313" key="15">
    <source>
        <dbReference type="EMBL" id="RHF79018.1"/>
    </source>
</evidence>
<feature type="modified residue" description="O-(pantetheine 4'-phosphoryl)serine" evidence="7">
    <location>
        <position position="33"/>
    </location>
</feature>
<comment type="similarity">
    <text evidence="7">Belongs to the acyl carrier protein (ACP) family.</text>
</comment>
<evidence type="ECO:0000313" key="18">
    <source>
        <dbReference type="Proteomes" id="UP000095727"/>
    </source>
</evidence>
<evidence type="ECO:0000313" key="20">
    <source>
        <dbReference type="Proteomes" id="UP000284579"/>
    </source>
</evidence>
<dbReference type="EMBL" id="QRIM01000005">
    <property type="protein sequence ID" value="RHG61238.1"/>
    <property type="molecule type" value="Genomic_DNA"/>
</dbReference>
<dbReference type="SUPFAM" id="SSF47336">
    <property type="entry name" value="ACP-like"/>
    <property type="match status" value="1"/>
</dbReference>
<dbReference type="GO" id="GO:0000035">
    <property type="term" value="F:acyl binding"/>
    <property type="evidence" value="ECO:0007669"/>
    <property type="project" value="TreeGrafter"/>
</dbReference>
<evidence type="ECO:0000313" key="23">
    <source>
        <dbReference type="Proteomes" id="UP000554488"/>
    </source>
</evidence>
<dbReference type="PaxDb" id="410072-ERS852525_02271"/>
<evidence type="ECO:0000313" key="21">
    <source>
        <dbReference type="Proteomes" id="UP000285693"/>
    </source>
</evidence>
<dbReference type="Pfam" id="PF00550">
    <property type="entry name" value="PP-binding"/>
    <property type="match status" value="1"/>
</dbReference>
<evidence type="ECO:0000256" key="1">
    <source>
        <dbReference type="ARBA" id="ARBA00022450"/>
    </source>
</evidence>
<dbReference type="Proteomes" id="UP000095362">
    <property type="component" value="Unassembled WGS sequence"/>
</dbReference>
<dbReference type="RefSeq" id="WP_008372743.1">
    <property type="nucleotide sequence ID" value="NZ_BSCI01000018.1"/>
</dbReference>
<dbReference type="Proteomes" id="UP000286595">
    <property type="component" value="Unassembled WGS sequence"/>
</dbReference>
<keyword evidence="4 7" id="KW-0276">Fatty acid metabolism</keyword>
<dbReference type="EMBL" id="CYXR01000008">
    <property type="protein sequence ID" value="CUM88933.1"/>
    <property type="molecule type" value="Genomic_DNA"/>
</dbReference>
<dbReference type="EMBL" id="CYZK01000019">
    <property type="protein sequence ID" value="CUO62062.1"/>
    <property type="molecule type" value="Genomic_DNA"/>
</dbReference>
<name>A0A174GHJ5_9FIRM</name>
<evidence type="ECO:0000256" key="7">
    <source>
        <dbReference type="HAMAP-Rule" id="MF_01217"/>
    </source>
</evidence>
<dbReference type="STRING" id="410072.ERS852525_02271"/>
<comment type="PTM">
    <text evidence="7">4'-phosphopantetheine is transferred from CoA to a specific serine of apo-ACP by AcpS. This modification is essential for activity because fatty acids are bound in thioester linkage to the sulfhydryl of the prosthetic group.</text>
</comment>
<dbReference type="EMBL" id="JABWDC010000022">
    <property type="protein sequence ID" value="NUN86439.1"/>
    <property type="molecule type" value="Genomic_DNA"/>
</dbReference>
<dbReference type="PANTHER" id="PTHR20863:SF76">
    <property type="entry name" value="CARRIER DOMAIN-CONTAINING PROTEIN"/>
    <property type="match status" value="1"/>
</dbReference>
<evidence type="ECO:0000256" key="3">
    <source>
        <dbReference type="ARBA" id="ARBA00022553"/>
    </source>
</evidence>
<dbReference type="AlphaFoldDB" id="A0A174GHJ5"/>
<dbReference type="Proteomes" id="UP001145109">
    <property type="component" value="Unassembled WGS sequence"/>
</dbReference>
<evidence type="ECO:0000313" key="22">
    <source>
        <dbReference type="Proteomes" id="UP000286595"/>
    </source>
</evidence>
<dbReference type="InterPro" id="IPR006162">
    <property type="entry name" value="Ppantetheine_attach_site"/>
</dbReference>
<dbReference type="HAMAP" id="MF_01217">
    <property type="entry name" value="Acyl_carrier"/>
    <property type="match status" value="1"/>
</dbReference>
<keyword evidence="19" id="KW-1185">Reference proteome</keyword>
<keyword evidence="7" id="KW-0963">Cytoplasm</keyword>
<evidence type="ECO:0000313" key="12">
    <source>
        <dbReference type="EMBL" id="NUN86439.1"/>
    </source>
</evidence>
<dbReference type="GO" id="GO:0009245">
    <property type="term" value="P:lipid A biosynthetic process"/>
    <property type="evidence" value="ECO:0007669"/>
    <property type="project" value="TreeGrafter"/>
</dbReference>
<dbReference type="Proteomes" id="UP000095727">
    <property type="component" value="Unassembled WGS sequence"/>
</dbReference>
<keyword evidence="2 7" id="KW-0444">Lipid biosynthesis</keyword>